<comment type="subcellular location">
    <subcellularLocation>
        <location evidence="1">Membrane</location>
        <topology evidence="1">Multi-pass membrane protein</topology>
    </subcellularLocation>
</comment>
<dbReference type="EMBL" id="AP018907">
    <property type="protein sequence ID" value="BBF93852.1"/>
    <property type="molecule type" value="Genomic_DNA"/>
</dbReference>
<keyword evidence="4 5" id="KW-0472">Membrane</keyword>
<keyword evidence="8" id="KW-1185">Reference proteome</keyword>
<dbReference type="InterPro" id="IPR007267">
    <property type="entry name" value="GtrA_DPMS_TM"/>
</dbReference>
<evidence type="ECO:0000259" key="6">
    <source>
        <dbReference type="Pfam" id="PF04138"/>
    </source>
</evidence>
<feature type="transmembrane region" description="Helical" evidence="5">
    <location>
        <begin position="123"/>
        <end position="141"/>
    </location>
</feature>
<reference evidence="7 8" key="1">
    <citation type="submission" date="2018-08" db="EMBL/GenBank/DDBJ databases">
        <title>Complete genome sequencing of Blastochloris tepida GI.</title>
        <authorList>
            <person name="Tsukatani Y."/>
            <person name="Mori H."/>
        </authorList>
    </citation>
    <scope>NUCLEOTIDE SEQUENCE [LARGE SCALE GENOMIC DNA]</scope>
    <source>
        <strain evidence="7 8">GI</strain>
    </source>
</reference>
<feature type="transmembrane region" description="Helical" evidence="5">
    <location>
        <begin position="86"/>
        <end position="111"/>
    </location>
</feature>
<dbReference type="GO" id="GO:0016020">
    <property type="term" value="C:membrane"/>
    <property type="evidence" value="ECO:0007669"/>
    <property type="project" value="UniProtKB-SubCell"/>
</dbReference>
<dbReference type="Pfam" id="PF04138">
    <property type="entry name" value="GtrA_DPMS_TM"/>
    <property type="match status" value="1"/>
</dbReference>
<dbReference type="RefSeq" id="WP_126401039.1">
    <property type="nucleotide sequence ID" value="NZ_AP018907.1"/>
</dbReference>
<evidence type="ECO:0000256" key="5">
    <source>
        <dbReference type="SAM" id="Phobius"/>
    </source>
</evidence>
<accession>A0A348G2R9</accession>
<protein>
    <recommendedName>
        <fullName evidence="6">GtrA/DPMS transmembrane domain-containing protein</fullName>
    </recommendedName>
</protein>
<sequence length="191" mass="19644">MPAAMILGNTPQGAVQGAAQDVAQDVAEDVAEDVAQTAASRAGFKGLLGRLEAGALAKPLRFVGLSGIGWLLDTGVYMLLVGGFGLRVFVAAMIGGLCGASFAFLTSSRWVFAARRHGLGGRLAVYLVYTAVQIVVMSAVIDGLAAGLQAGLARVELAISWPLVALASKCLVTPFMLAMNYFVARKLSGGA</sequence>
<dbReference type="AlphaFoldDB" id="A0A348G2R9"/>
<gene>
    <name evidence="7" type="ORF">BLTE_25370</name>
</gene>
<evidence type="ECO:0000256" key="1">
    <source>
        <dbReference type="ARBA" id="ARBA00004141"/>
    </source>
</evidence>
<evidence type="ECO:0000313" key="7">
    <source>
        <dbReference type="EMBL" id="BBF93852.1"/>
    </source>
</evidence>
<proteinExistence type="predicted"/>
<keyword evidence="3 5" id="KW-1133">Transmembrane helix</keyword>
<evidence type="ECO:0000256" key="4">
    <source>
        <dbReference type="ARBA" id="ARBA00023136"/>
    </source>
</evidence>
<dbReference type="GO" id="GO:0000271">
    <property type="term" value="P:polysaccharide biosynthetic process"/>
    <property type="evidence" value="ECO:0007669"/>
    <property type="project" value="InterPro"/>
</dbReference>
<dbReference type="Proteomes" id="UP000266934">
    <property type="component" value="Chromosome"/>
</dbReference>
<feature type="transmembrane region" description="Helical" evidence="5">
    <location>
        <begin position="60"/>
        <end position="80"/>
    </location>
</feature>
<evidence type="ECO:0000256" key="2">
    <source>
        <dbReference type="ARBA" id="ARBA00022692"/>
    </source>
</evidence>
<evidence type="ECO:0000313" key="8">
    <source>
        <dbReference type="Proteomes" id="UP000266934"/>
    </source>
</evidence>
<feature type="domain" description="GtrA/DPMS transmembrane" evidence="6">
    <location>
        <begin position="61"/>
        <end position="186"/>
    </location>
</feature>
<feature type="transmembrane region" description="Helical" evidence="5">
    <location>
        <begin position="161"/>
        <end position="183"/>
    </location>
</feature>
<organism evidence="7 8">
    <name type="scientific">Blastochloris tepida</name>
    <dbReference type="NCBI Taxonomy" id="2233851"/>
    <lineage>
        <taxon>Bacteria</taxon>
        <taxon>Pseudomonadati</taxon>
        <taxon>Pseudomonadota</taxon>
        <taxon>Alphaproteobacteria</taxon>
        <taxon>Hyphomicrobiales</taxon>
        <taxon>Blastochloridaceae</taxon>
        <taxon>Blastochloris</taxon>
    </lineage>
</organism>
<dbReference type="KEGG" id="blag:BLTE_25370"/>
<name>A0A348G2R9_9HYPH</name>
<dbReference type="OrthoDB" id="7960806at2"/>
<keyword evidence="2 5" id="KW-0812">Transmembrane</keyword>
<evidence type="ECO:0000256" key="3">
    <source>
        <dbReference type="ARBA" id="ARBA00022989"/>
    </source>
</evidence>